<organism evidence="1 2">
    <name type="scientific">Nostoc piscinale CENA21</name>
    <dbReference type="NCBI Taxonomy" id="224013"/>
    <lineage>
        <taxon>Bacteria</taxon>
        <taxon>Bacillati</taxon>
        <taxon>Cyanobacteriota</taxon>
        <taxon>Cyanophyceae</taxon>
        <taxon>Nostocales</taxon>
        <taxon>Nostocaceae</taxon>
        <taxon>Nostoc</taxon>
    </lineage>
</organism>
<dbReference type="STRING" id="224013.ACX27_08510"/>
<reference evidence="1 2" key="2">
    <citation type="journal article" date="2016" name="Genome Announc.">
        <title>Draft Genome Sequence of the N2-Fixing Cyanobacterium Nostoc piscinale CENA21, Isolated from the Brazilian Amazon Floodplain.</title>
        <authorList>
            <person name="Leao T."/>
            <person name="Guimaraes P.I."/>
            <person name="de Melo A.G."/>
            <person name="Ramos R.T."/>
            <person name="Leao P.N."/>
            <person name="Silva A."/>
            <person name="Fiore M.F."/>
            <person name="Schneider M.P."/>
        </authorList>
    </citation>
    <scope>NUCLEOTIDE SEQUENCE [LARGE SCALE GENOMIC DNA]</scope>
    <source>
        <strain evidence="1 2">CENA21</strain>
    </source>
</reference>
<sequence length="823" mass="92521">MKTQYFCQNLRRRAVVRDTQRSDGTPKLNGLDYLEVVSADQTVLVVYFIHSAPPLSIDNFAIVGGVRVRNIRVIGVEAIADHPQALQITVNQRGDFSTYTLKLVQSSVDDTLPSGFTPPLDRQLAEIPFSFKANCPSDFDCPQPPDCPPVPFPQPQIDYLAKDYASFRRVMLDRLAITLPEWQTRNPADIGIAIVEVLAYAADYLSYYQDAAATESLLNKARQRPSVRRHGRLLNYFMHEGCNARTWIQMQSEVDNLVIPEGTQYLTQVAGQPTQITPDSLAYRETLQQQPAIFEAMHSLCIYIGHNEIQFYTWSDENCCLPKGATQATLQDDVTHRLHLVPGDVLILEERLSAETGRIEDADITRRWAVRLTKVHPAAEVTADGTRIPTVALRDPLTEVPILEIQWHEQDALPFPFCLSKVIDGQLQQSMSVARGNILLADHGQTLTKQRLIPAEVPEKRRYRPYLEEPNITHRIPYNAFVDNQSPASSLIQQEPPQALPAVNLQSNTGEVWQPRRDLLNSDRFDPGFVVEMSSDRTAYLRFGDNIFGQRPAPFTRFQATYRVGNGRDGNIGAGAIAHIVTTLTGITTVSNRLPGTGGSDPESIQQVKLDAPQAFRVQQRAVTEEDYARVAERHPEVQKAAATRRWTGSWYTIFITVDRKSGKSVDAEFEQELRQFLEKYRMAGYDLEVDAPRFVPLDILFSVCVKPGYFANDVKADLLQAFSNQDLANGQRGFFHPDNFTFGQPVYLSQLIATAMAIPGVQWVDVSNQPSKLHRFQRWGQAANGELEASEIRFGRLEIARLDNDPNAPENGRIDFLMEGGQ</sequence>
<dbReference type="PATRIC" id="fig|224013.5.peg.2059"/>
<evidence type="ECO:0000313" key="2">
    <source>
        <dbReference type="Proteomes" id="UP000062645"/>
    </source>
</evidence>
<dbReference type="InterPro" id="IPR011749">
    <property type="entry name" value="CHP02243"/>
</dbReference>
<keyword evidence="2" id="KW-1185">Reference proteome</keyword>
<dbReference type="RefSeq" id="WP_062290920.1">
    <property type="nucleotide sequence ID" value="NZ_CP012036.1"/>
</dbReference>
<evidence type="ECO:0000313" key="1">
    <source>
        <dbReference type="EMBL" id="ALF52888.1"/>
    </source>
</evidence>
<dbReference type="AlphaFoldDB" id="A0A0M5TIH3"/>
<protein>
    <submittedName>
        <fullName evidence="1">Uncharacterized protein</fullName>
    </submittedName>
</protein>
<dbReference type="NCBIfam" id="TIGR02243">
    <property type="entry name" value="putative baseplate assembly protein"/>
    <property type="match status" value="1"/>
</dbReference>
<dbReference type="Proteomes" id="UP000062645">
    <property type="component" value="Chromosome"/>
</dbReference>
<gene>
    <name evidence="1" type="ORF">ACX27_08510</name>
</gene>
<proteinExistence type="predicted"/>
<dbReference type="EMBL" id="CP012036">
    <property type="protein sequence ID" value="ALF52888.1"/>
    <property type="molecule type" value="Genomic_DNA"/>
</dbReference>
<reference evidence="2" key="1">
    <citation type="submission" date="2015-07" db="EMBL/GenBank/DDBJ databases">
        <title>Genome Of Nitrogen-Fixing Cyanobacterium Nostoc piscinale CENA21 From Solimoes/Amazon River Floodplain Sediments And Comparative Genomics To Uncover Biosynthetic Natural Products Potential.</title>
        <authorList>
            <person name="Leao T.F."/>
            <person name="Leao P.N."/>
            <person name="Guimaraes P.I."/>
            <person name="de Melo A.G.C."/>
            <person name="Ramos R.T.J."/>
            <person name="Silva A."/>
            <person name="Fiore M.F."/>
            <person name="Schneider M.P.C."/>
        </authorList>
    </citation>
    <scope>NUCLEOTIDE SEQUENCE [LARGE SCALE GENOMIC DNA]</scope>
    <source>
        <strain evidence="2">CENA21</strain>
    </source>
</reference>
<name>A0A0M5TIH3_9NOSO</name>
<dbReference type="OrthoDB" id="9796131at2"/>
<dbReference type="KEGG" id="npz:ACX27_08510"/>
<accession>A0A0M5TIH3</accession>